<keyword evidence="3" id="KW-1185">Reference proteome</keyword>
<accession>A0ABN8MFN8</accession>
<reference evidence="2 3" key="1">
    <citation type="submission" date="2022-05" db="EMBL/GenBank/DDBJ databases">
        <authorList>
            <consortium name="Genoscope - CEA"/>
            <person name="William W."/>
        </authorList>
    </citation>
    <scope>NUCLEOTIDE SEQUENCE [LARGE SCALE GENOMIC DNA]</scope>
</reference>
<sequence>VAILVSAKFSGKIIRYVHDTDGRILSLLVDLNSFKFNIICVYAPNTMSDPIKFYVAILIVLILTLIACILNPTLAQTSVACQPLSPISALLMSFVNRIRKRFLSPGLIKIFPRLLASIASTFLPLFCSQFAEISVFLVLFLITI</sequence>
<protein>
    <submittedName>
        <fullName evidence="2">Uncharacterized protein</fullName>
    </submittedName>
</protein>
<dbReference type="InterPro" id="IPR036691">
    <property type="entry name" value="Endo/exonu/phosph_ase_sf"/>
</dbReference>
<evidence type="ECO:0000313" key="2">
    <source>
        <dbReference type="EMBL" id="CAH3027964.1"/>
    </source>
</evidence>
<gene>
    <name evidence="2" type="ORF">PEVE_00032801</name>
</gene>
<feature type="transmembrane region" description="Helical" evidence="1">
    <location>
        <begin position="51"/>
        <end position="70"/>
    </location>
</feature>
<name>A0ABN8MFN8_9CNID</name>
<dbReference type="Proteomes" id="UP001159427">
    <property type="component" value="Unassembled WGS sequence"/>
</dbReference>
<proteinExistence type="predicted"/>
<feature type="non-terminal residue" evidence="2">
    <location>
        <position position="144"/>
    </location>
</feature>
<keyword evidence="1" id="KW-0812">Transmembrane</keyword>
<organism evidence="2 3">
    <name type="scientific">Porites evermanni</name>
    <dbReference type="NCBI Taxonomy" id="104178"/>
    <lineage>
        <taxon>Eukaryota</taxon>
        <taxon>Metazoa</taxon>
        <taxon>Cnidaria</taxon>
        <taxon>Anthozoa</taxon>
        <taxon>Hexacorallia</taxon>
        <taxon>Scleractinia</taxon>
        <taxon>Fungiina</taxon>
        <taxon>Poritidae</taxon>
        <taxon>Porites</taxon>
    </lineage>
</organism>
<comment type="caution">
    <text evidence="2">The sequence shown here is derived from an EMBL/GenBank/DDBJ whole genome shotgun (WGS) entry which is preliminary data.</text>
</comment>
<dbReference type="Gene3D" id="3.60.10.10">
    <property type="entry name" value="Endonuclease/exonuclease/phosphatase"/>
    <property type="match status" value="1"/>
</dbReference>
<feature type="non-terminal residue" evidence="2">
    <location>
        <position position="1"/>
    </location>
</feature>
<dbReference type="EMBL" id="CALNXI010000481">
    <property type="protein sequence ID" value="CAH3027964.1"/>
    <property type="molecule type" value="Genomic_DNA"/>
</dbReference>
<keyword evidence="1" id="KW-0472">Membrane</keyword>
<evidence type="ECO:0000256" key="1">
    <source>
        <dbReference type="SAM" id="Phobius"/>
    </source>
</evidence>
<feature type="transmembrane region" description="Helical" evidence="1">
    <location>
        <begin position="115"/>
        <end position="142"/>
    </location>
</feature>
<keyword evidence="1" id="KW-1133">Transmembrane helix</keyword>
<evidence type="ECO:0000313" key="3">
    <source>
        <dbReference type="Proteomes" id="UP001159427"/>
    </source>
</evidence>